<sequence length="276" mass="30244">MWVAVAQMTSGAVIRDNLAVVQQLISRAAQSGARAIFLPEATDFIAPPAQVAELTRSPDNAAFVEQVCALAKQHDIWVSVGVHEPPEMGEPTRCYNTHLLVNAEGQICERYRKLHLYDVNIHSGPSILESRTTIPGTRLVPPVQTPMGRIGLLTCYDMRFPEVSLTLRHQGADILTFPSAFAVRTGAAHWSTLLQARAIDTQCWVLAAAQVGLHPGSTRTSWGHALVVDPWGSVVAQCSDMPPLAPTFCLVDIGLGTMQKVRTEMPLWDQRRSDVY</sequence>
<dbReference type="PROSITE" id="PS50263">
    <property type="entry name" value="CN_HYDROLASE"/>
    <property type="match status" value="1"/>
</dbReference>
<dbReference type="Gene3D" id="3.60.110.10">
    <property type="entry name" value="Carbon-nitrogen hydrolase"/>
    <property type="match status" value="1"/>
</dbReference>
<dbReference type="InterPro" id="IPR045254">
    <property type="entry name" value="Nit1/2_C-N_Hydrolase"/>
</dbReference>
<dbReference type="OrthoDB" id="10250282at2759"/>
<feature type="domain" description="CN hydrolase" evidence="2">
    <location>
        <begin position="1"/>
        <end position="255"/>
    </location>
</feature>
<organism evidence="3 4">
    <name type="scientific">Malassezia sympodialis (strain ATCC 42132)</name>
    <name type="common">Atopic eczema-associated yeast</name>
    <dbReference type="NCBI Taxonomy" id="1230383"/>
    <lineage>
        <taxon>Eukaryota</taxon>
        <taxon>Fungi</taxon>
        <taxon>Dikarya</taxon>
        <taxon>Basidiomycota</taxon>
        <taxon>Ustilaginomycotina</taxon>
        <taxon>Malasseziomycetes</taxon>
        <taxon>Malasseziales</taxon>
        <taxon>Malasseziaceae</taxon>
        <taxon>Malassezia</taxon>
    </lineage>
</organism>
<dbReference type="InterPro" id="IPR003010">
    <property type="entry name" value="C-N_Hydrolase"/>
</dbReference>
<dbReference type="SUPFAM" id="SSF56317">
    <property type="entry name" value="Carbon-nitrogen hydrolase"/>
    <property type="match status" value="1"/>
</dbReference>
<protein>
    <submittedName>
        <fullName evidence="3">Similar to S.cerevisiae protein NIT2 (Nit protein)</fullName>
    </submittedName>
</protein>
<accession>A0A1M8A3V7</accession>
<dbReference type="VEuPathDB" id="FungiDB:MSYG_1409"/>
<dbReference type="GO" id="GO:0016811">
    <property type="term" value="F:hydrolase activity, acting on carbon-nitrogen (but not peptide) bonds, in linear amides"/>
    <property type="evidence" value="ECO:0007669"/>
    <property type="project" value="InterPro"/>
</dbReference>
<proteinExistence type="predicted"/>
<dbReference type="EMBL" id="LT671822">
    <property type="protein sequence ID" value="SHO77069.1"/>
    <property type="molecule type" value="Genomic_DNA"/>
</dbReference>
<reference evidence="4" key="1">
    <citation type="journal article" date="2017" name="Nucleic Acids Res.">
        <title>Proteogenomics produces comprehensive and highly accurate protein-coding gene annotation in a complete genome assembly of Malassezia sympodialis.</title>
        <authorList>
            <person name="Zhu Y."/>
            <person name="Engstroem P.G."/>
            <person name="Tellgren-Roth C."/>
            <person name="Baudo C.D."/>
            <person name="Kennell J.C."/>
            <person name="Sun S."/>
            <person name="Billmyre R.B."/>
            <person name="Schroeder M.S."/>
            <person name="Andersson A."/>
            <person name="Holm T."/>
            <person name="Sigurgeirsson B."/>
            <person name="Wu G."/>
            <person name="Sankaranarayanan S.R."/>
            <person name="Siddharthan R."/>
            <person name="Sanyal K."/>
            <person name="Lundeberg J."/>
            <person name="Nystedt B."/>
            <person name="Boekhout T."/>
            <person name="Dawson T.L. Jr."/>
            <person name="Heitman J."/>
            <person name="Scheynius A."/>
            <person name="Lehtioe J."/>
        </authorList>
    </citation>
    <scope>NUCLEOTIDE SEQUENCE [LARGE SCALE GENOMIC DNA]</scope>
    <source>
        <strain evidence="4">ATCC 42132</strain>
    </source>
</reference>
<evidence type="ECO:0000313" key="4">
    <source>
        <dbReference type="Proteomes" id="UP000186303"/>
    </source>
</evidence>
<dbReference type="PANTHER" id="PTHR23088:SF27">
    <property type="entry name" value="DEAMINATED GLUTATHIONE AMIDASE"/>
    <property type="match status" value="1"/>
</dbReference>
<evidence type="ECO:0000259" key="2">
    <source>
        <dbReference type="PROSITE" id="PS50263"/>
    </source>
</evidence>
<dbReference type="InterPro" id="IPR001110">
    <property type="entry name" value="UPF0012_CS"/>
</dbReference>
<dbReference type="AlphaFoldDB" id="A0A1M8A3V7"/>
<dbReference type="CDD" id="cd07572">
    <property type="entry name" value="nit"/>
    <property type="match status" value="1"/>
</dbReference>
<dbReference type="Pfam" id="PF00795">
    <property type="entry name" value="CN_hydrolase"/>
    <property type="match status" value="1"/>
</dbReference>
<dbReference type="Proteomes" id="UP000186303">
    <property type="component" value="Chromosome 2"/>
</dbReference>
<dbReference type="InterPro" id="IPR036526">
    <property type="entry name" value="C-N_Hydrolase_sf"/>
</dbReference>
<evidence type="ECO:0000313" key="3">
    <source>
        <dbReference type="EMBL" id="SHO77069.1"/>
    </source>
</evidence>
<name>A0A1M8A3V7_MALS4</name>
<dbReference type="PANTHER" id="PTHR23088">
    <property type="entry name" value="NITRILASE-RELATED"/>
    <property type="match status" value="1"/>
</dbReference>
<dbReference type="STRING" id="1230383.A0A1M8A3V7"/>
<evidence type="ECO:0000256" key="1">
    <source>
        <dbReference type="ARBA" id="ARBA00022801"/>
    </source>
</evidence>
<gene>
    <name evidence="3" type="ORF">MSYG_1409</name>
</gene>
<keyword evidence="4" id="KW-1185">Reference proteome</keyword>
<dbReference type="OMA" id="MRVAVCQ"/>
<dbReference type="PROSITE" id="PS01227">
    <property type="entry name" value="UPF0012"/>
    <property type="match status" value="1"/>
</dbReference>
<keyword evidence="1" id="KW-0378">Hydrolase</keyword>